<dbReference type="GO" id="GO:0009307">
    <property type="term" value="P:DNA restriction-modification system"/>
    <property type="evidence" value="ECO:0007669"/>
    <property type="project" value="UniProtKB-KW"/>
</dbReference>
<gene>
    <name evidence="7" type="ORF">CcarbDRAFT_1700</name>
</gene>
<dbReference type="GO" id="GO:0032259">
    <property type="term" value="P:methylation"/>
    <property type="evidence" value="ECO:0007669"/>
    <property type="project" value="UniProtKB-KW"/>
</dbReference>
<accession>C6PSD3</accession>
<keyword evidence="8" id="KW-1185">Reference proteome</keyword>
<dbReference type="REBASE" id="29823">
    <property type="entry name" value="M.CcaPORF1700P"/>
</dbReference>
<keyword evidence="3" id="KW-0808">Transferase</keyword>
<comment type="similarity">
    <text evidence="1">Belongs to the N(4)/N(6)-methyltransferase family.</text>
</comment>
<evidence type="ECO:0000256" key="1">
    <source>
        <dbReference type="ARBA" id="ARBA00006594"/>
    </source>
</evidence>
<evidence type="ECO:0000256" key="5">
    <source>
        <dbReference type="ARBA" id="ARBA00022747"/>
    </source>
</evidence>
<dbReference type="InterPro" id="IPR002941">
    <property type="entry name" value="DNA_methylase_N4/N6"/>
</dbReference>
<keyword evidence="5" id="KW-0680">Restriction system</keyword>
<evidence type="ECO:0000256" key="3">
    <source>
        <dbReference type="ARBA" id="ARBA00022679"/>
    </source>
</evidence>
<protein>
    <submittedName>
        <fullName evidence="7">DNA methylase N-4/N-6 domain protein</fullName>
    </submittedName>
</protein>
<sequence length="345" mass="40090">MANLIENKINNLEGIKEKNIETTEKISGQSLDIVKENILKLKEIFPEVFCEDKIDFERLQDVLGNYIDDKEERYRFEWYGKSQAIRMAQTPSRGTLRPFREESKNWDTTENLYIEGDNLEVLKLLQKSYQNKIKMIYIDPPYNTGNDFVYKDDYKDNLQNYFEVTGQVDDDGNKTSTNSESSGRYHTNWLNMMYPRLRLARNLLKDDGVIFISIDDNEFGNLKKVCDDIFGEDNFLGNIVRATGQTTGQDSGGLGSSFDYVLAYTKISGVDLSGLPLTEHDLKRFDNEDERGKYAYDQMRKTGSNDRREDRPNMYYSIKDPDGNDIYPIAAAGYESCWRFRKKNI</sequence>
<dbReference type="Pfam" id="PF01555">
    <property type="entry name" value="N6_N4_Mtase"/>
    <property type="match status" value="1"/>
</dbReference>
<dbReference type="InterPro" id="IPR002052">
    <property type="entry name" value="DNA_methylase_N6_adenine_CS"/>
</dbReference>
<dbReference type="InterPro" id="IPR002295">
    <property type="entry name" value="N4/N6-MTase_EcoPI_Mod-like"/>
</dbReference>
<dbReference type="PROSITE" id="PS00092">
    <property type="entry name" value="N6_MTASE"/>
    <property type="match status" value="1"/>
</dbReference>
<feature type="domain" description="DNA methylase N-4/N-6" evidence="6">
    <location>
        <begin position="133"/>
        <end position="304"/>
    </location>
</feature>
<dbReference type="RefSeq" id="WP_007060585.1">
    <property type="nucleotide sequence ID" value="NZ_ACVI01000022.1"/>
</dbReference>
<dbReference type="InterPro" id="IPR029063">
    <property type="entry name" value="SAM-dependent_MTases_sf"/>
</dbReference>
<evidence type="ECO:0000256" key="4">
    <source>
        <dbReference type="ARBA" id="ARBA00022691"/>
    </source>
</evidence>
<dbReference type="GO" id="GO:0003677">
    <property type="term" value="F:DNA binding"/>
    <property type="evidence" value="ECO:0007669"/>
    <property type="project" value="InterPro"/>
</dbReference>
<evidence type="ECO:0000256" key="2">
    <source>
        <dbReference type="ARBA" id="ARBA00022603"/>
    </source>
</evidence>
<name>C6PSD3_9CLOT</name>
<evidence type="ECO:0000259" key="6">
    <source>
        <dbReference type="Pfam" id="PF01555"/>
    </source>
</evidence>
<dbReference type="SUPFAM" id="SSF53335">
    <property type="entry name" value="S-adenosyl-L-methionine-dependent methyltransferases"/>
    <property type="match status" value="1"/>
</dbReference>
<dbReference type="STRING" id="536227.Ccar_17830"/>
<proteinExistence type="inferred from homology"/>
<dbReference type="EMBL" id="ACVI01000022">
    <property type="protein sequence ID" value="EET87811.1"/>
    <property type="molecule type" value="Genomic_DNA"/>
</dbReference>
<dbReference type="Proteomes" id="UP000004198">
    <property type="component" value="Unassembled WGS sequence"/>
</dbReference>
<dbReference type="AlphaFoldDB" id="C6PSD3"/>
<dbReference type="eggNOG" id="COG2189">
    <property type="taxonomic scope" value="Bacteria"/>
</dbReference>
<comment type="caution">
    <text evidence="7">The sequence shown here is derived from an EMBL/GenBank/DDBJ whole genome shotgun (WGS) entry which is preliminary data.</text>
</comment>
<dbReference type="Gene3D" id="3.40.50.150">
    <property type="entry name" value="Vaccinia Virus protein VP39"/>
    <property type="match status" value="1"/>
</dbReference>
<evidence type="ECO:0000313" key="7">
    <source>
        <dbReference type="EMBL" id="EET87811.1"/>
    </source>
</evidence>
<reference evidence="7 8" key="1">
    <citation type="submission" date="2009-06" db="EMBL/GenBank/DDBJ databases">
        <title>The draft genome of Clostridium carboxidivorans P7.</title>
        <authorList>
            <consortium name="US DOE Joint Genome Institute (JGI-PGF)"/>
            <person name="Lucas S."/>
            <person name="Copeland A."/>
            <person name="Lapidus A."/>
            <person name="Glavina del Rio T."/>
            <person name="Tice H."/>
            <person name="Bruce D."/>
            <person name="Goodwin L."/>
            <person name="Pitluck S."/>
            <person name="Larimer F."/>
            <person name="Land M.L."/>
            <person name="Hauser L."/>
            <person name="Hemme C.L."/>
        </authorList>
    </citation>
    <scope>NUCLEOTIDE SEQUENCE [LARGE SCALE GENOMIC DNA]</scope>
    <source>
        <strain evidence="7 8">P7</strain>
    </source>
</reference>
<dbReference type="PRINTS" id="PR00506">
    <property type="entry name" value="D21N6MTFRASE"/>
</dbReference>
<keyword evidence="2 7" id="KW-0489">Methyltransferase</keyword>
<organism evidence="7 8">
    <name type="scientific">Clostridium carboxidivorans P7</name>
    <dbReference type="NCBI Taxonomy" id="536227"/>
    <lineage>
        <taxon>Bacteria</taxon>
        <taxon>Bacillati</taxon>
        <taxon>Bacillota</taxon>
        <taxon>Clostridia</taxon>
        <taxon>Eubacteriales</taxon>
        <taxon>Clostridiaceae</taxon>
        <taxon>Clostridium</taxon>
    </lineage>
</organism>
<dbReference type="GO" id="GO:0008170">
    <property type="term" value="F:N-methyltransferase activity"/>
    <property type="evidence" value="ECO:0007669"/>
    <property type="project" value="InterPro"/>
</dbReference>
<keyword evidence="4" id="KW-0949">S-adenosyl-L-methionine</keyword>
<evidence type="ECO:0000313" key="8">
    <source>
        <dbReference type="Proteomes" id="UP000004198"/>
    </source>
</evidence>